<protein>
    <recommendedName>
        <fullName evidence="4">S-adenosyl-L-methionine-dependent methyltransferase</fullName>
        <ecNumber evidence="4">2.1.1.-</ecNumber>
    </recommendedName>
</protein>
<dbReference type="PANTHER" id="PTHR43619">
    <property type="entry name" value="S-ADENOSYL-L-METHIONINE-DEPENDENT METHYLTRANSFERASE YKTD-RELATED"/>
    <property type="match status" value="1"/>
</dbReference>
<dbReference type="EMBL" id="QEOB01000004">
    <property type="protein sequence ID" value="PVX84765.1"/>
    <property type="molecule type" value="Genomic_DNA"/>
</dbReference>
<dbReference type="Pfam" id="PF04072">
    <property type="entry name" value="LCM"/>
    <property type="match status" value="1"/>
</dbReference>
<dbReference type="EC" id="2.1.1.-" evidence="4"/>
<evidence type="ECO:0000256" key="2">
    <source>
        <dbReference type="ARBA" id="ARBA00022603"/>
    </source>
</evidence>
<gene>
    <name evidence="5" type="ORF">C7402_1048</name>
</gene>
<dbReference type="GO" id="GO:0008168">
    <property type="term" value="F:methyltransferase activity"/>
    <property type="evidence" value="ECO:0007669"/>
    <property type="project" value="UniProtKB-KW"/>
</dbReference>
<dbReference type="InterPro" id="IPR007213">
    <property type="entry name" value="Ppm1/Ppm2/Tcmp"/>
</dbReference>
<name>A0ABX5KU77_9BURK</name>
<evidence type="ECO:0000256" key="4">
    <source>
        <dbReference type="RuleBase" id="RU362030"/>
    </source>
</evidence>
<dbReference type="PANTHER" id="PTHR43619:SF2">
    <property type="entry name" value="S-ADENOSYL-L-METHIONINE-DEPENDENT METHYLTRANSFERASES SUPERFAMILY PROTEIN"/>
    <property type="match status" value="1"/>
</dbReference>
<keyword evidence="2 4" id="KW-0489">Methyltransferase</keyword>
<comment type="similarity">
    <text evidence="1 4">Belongs to the UPF0677 family.</text>
</comment>
<dbReference type="NCBIfam" id="TIGR00027">
    <property type="entry name" value="mthyl_TIGR00027"/>
    <property type="match status" value="1"/>
</dbReference>
<evidence type="ECO:0000313" key="5">
    <source>
        <dbReference type="EMBL" id="PVX84765.1"/>
    </source>
</evidence>
<dbReference type="GO" id="GO:0032259">
    <property type="term" value="P:methylation"/>
    <property type="evidence" value="ECO:0007669"/>
    <property type="project" value="UniProtKB-KW"/>
</dbReference>
<comment type="function">
    <text evidence="4">Exhibits S-adenosyl-L-methionine-dependent methyltransferase activity.</text>
</comment>
<evidence type="ECO:0000256" key="3">
    <source>
        <dbReference type="ARBA" id="ARBA00022679"/>
    </source>
</evidence>
<dbReference type="Proteomes" id="UP000245712">
    <property type="component" value="Unassembled WGS sequence"/>
</dbReference>
<dbReference type="Gene3D" id="3.40.50.150">
    <property type="entry name" value="Vaccinia Virus protein VP39"/>
    <property type="match status" value="1"/>
</dbReference>
<sequence length="289" mass="31743">MTREAARTGAGPTALVAIEHNLPPAERIVDDALAAAFLPPVARVLAERCGAGGARWLMRATERKHPGLWGGVLCRKRYIDEALHASSPQMEALVNLGAGFDTRAFRPRPAAALPAWELDQAANIEAKRRRAVARFGKVPAHVQLVAIDFEHESIAAVLAARGYGRARRTFFIWEGVTQYLDEAGVRATLDFLATAAPGSRLALTYVLKDFLAARELYGAAAMHRRFVARQSVWRFGLDPQALPSFLASYGWRVLEHPEAVALERRFIAPTGRALTCMPLERCVLAQRVT</sequence>
<evidence type="ECO:0000313" key="6">
    <source>
        <dbReference type="Proteomes" id="UP000245712"/>
    </source>
</evidence>
<keyword evidence="4" id="KW-0949">S-adenosyl-L-methionine</keyword>
<organism evidence="5 6">
    <name type="scientific">Paraburkholderia unamae</name>
    <dbReference type="NCBI Taxonomy" id="219649"/>
    <lineage>
        <taxon>Bacteria</taxon>
        <taxon>Pseudomonadati</taxon>
        <taxon>Pseudomonadota</taxon>
        <taxon>Betaproteobacteria</taxon>
        <taxon>Burkholderiales</taxon>
        <taxon>Burkholderiaceae</taxon>
        <taxon>Paraburkholderia</taxon>
    </lineage>
</organism>
<dbReference type="InterPro" id="IPR011610">
    <property type="entry name" value="SAM_mthyl_Trfase_ML2640-like"/>
</dbReference>
<comment type="caution">
    <text evidence="5">The sequence shown here is derived from an EMBL/GenBank/DDBJ whole genome shotgun (WGS) entry which is preliminary data.</text>
</comment>
<dbReference type="RefSeq" id="WP_116610464.1">
    <property type="nucleotide sequence ID" value="NZ_CAJZAT010000017.1"/>
</dbReference>
<keyword evidence="3" id="KW-0808">Transferase</keyword>
<evidence type="ECO:0000256" key="1">
    <source>
        <dbReference type="ARBA" id="ARBA00008138"/>
    </source>
</evidence>
<dbReference type="InterPro" id="IPR029063">
    <property type="entry name" value="SAM-dependent_MTases_sf"/>
</dbReference>
<reference evidence="5 6" key="1">
    <citation type="submission" date="2018-05" db="EMBL/GenBank/DDBJ databases">
        <title>Genomic Encyclopedia of Type Strains, Phase IV (KMG-V): Genome sequencing to study the core and pangenomes of soil and plant-associated prokaryotes.</title>
        <authorList>
            <person name="Whitman W."/>
        </authorList>
    </citation>
    <scope>NUCLEOTIDE SEQUENCE [LARGE SCALE GENOMIC DNA]</scope>
    <source>
        <strain evidence="5 6">SCZa-39</strain>
    </source>
</reference>
<dbReference type="SUPFAM" id="SSF53335">
    <property type="entry name" value="S-adenosyl-L-methionine-dependent methyltransferases"/>
    <property type="match status" value="1"/>
</dbReference>
<accession>A0ABX5KU77</accession>
<keyword evidence="6" id="KW-1185">Reference proteome</keyword>
<proteinExistence type="inferred from homology"/>